<dbReference type="RefSeq" id="WP_109920076.1">
    <property type="nucleotide sequence ID" value="NZ_QGLF01000001.1"/>
</dbReference>
<feature type="binding site" evidence="4">
    <location>
        <position position="171"/>
    </location>
    <ligand>
        <name>substrate</name>
    </ligand>
</feature>
<evidence type="ECO:0000256" key="3">
    <source>
        <dbReference type="PIRSR" id="PIRSR620023-1"/>
    </source>
</evidence>
<dbReference type="InterPro" id="IPR050832">
    <property type="entry name" value="Bact_Acetyltransf"/>
</dbReference>
<comment type="caution">
    <text evidence="6">The sequence shown here is derived from an EMBL/GenBank/DDBJ whole genome shotgun (WGS) entry which is preliminary data.</text>
</comment>
<accession>A0A317EFS6</accession>
<dbReference type="InterPro" id="IPR016181">
    <property type="entry name" value="Acyl_CoA_acyltransferase"/>
</dbReference>
<dbReference type="Proteomes" id="UP000246077">
    <property type="component" value="Unassembled WGS sequence"/>
</dbReference>
<dbReference type="SUPFAM" id="SSF53756">
    <property type="entry name" value="UDP-Glycosyltransferase/glycogen phosphorylase"/>
    <property type="match status" value="1"/>
</dbReference>
<gene>
    <name evidence="6" type="primary">pseG</name>
    <name evidence="6" type="ORF">DKG75_05755</name>
</gene>
<dbReference type="GO" id="GO:0016747">
    <property type="term" value="F:acyltransferase activity, transferring groups other than amino-acyl groups"/>
    <property type="evidence" value="ECO:0007669"/>
    <property type="project" value="InterPro"/>
</dbReference>
<proteinExistence type="predicted"/>
<dbReference type="OrthoDB" id="9788924at2"/>
<dbReference type="AlphaFoldDB" id="A0A317EFS6"/>
<sequence length="514" mass="53401">MKVAFRADAAVEIGTGHVMRCLTLADALARAGAACLFVCRDLPGHLLPAIEARGHAVHLLPAAGDFVPRAGDPPHAAWAATPWERDAAETAAALASFAPDLIVLDHYAFDARWEGVAAAGRRLLVIDDLADRPHRAEILLDQTLGRRARDYDGLLPAATLRLLGPAFALLRPEFAARRAESLARRRAPRLSRLLVAMGGIDKGNATGAVLGRLARTALPADLSIDVVMGGAAPFLDAVRGQAAAMPVPTRVLVDVADMAGLMTAADLAIGAAGGTSWERCCLGLPSLTLVLADNQAGIAHALAGAGAALPLGRAEAPGWPERLAAALADPPLAELAARAADLCDGQGAERLCHVLRAGGALSVRPATAADAPAVHVWRLAEGAARYYRQGQVPSVEGHVAWFGRALADPARLLYMVGYGDLAIAHVRFDRHAVDPASADIGICVDPRWRGGHVGRGALAAALDAAQKAGIRTVIAEIHQDNAASRRAFEAAGFTPLAGDGAFLRYALVLGSVQP</sequence>
<reference evidence="7" key="1">
    <citation type="submission" date="2018-05" db="EMBL/GenBank/DDBJ databases">
        <title>Zavarzinia sp. HR-AS.</title>
        <authorList>
            <person name="Lee Y."/>
            <person name="Jeon C.O."/>
        </authorList>
    </citation>
    <scope>NUCLEOTIDE SEQUENCE [LARGE SCALE GENOMIC DNA]</scope>
    <source>
        <strain evidence="7">DSM 1231</strain>
    </source>
</reference>
<keyword evidence="1" id="KW-0808">Transferase</keyword>
<dbReference type="NCBIfam" id="TIGR03590">
    <property type="entry name" value="PseG"/>
    <property type="match status" value="1"/>
</dbReference>
<name>A0A317EFS6_9PROT</name>
<dbReference type="InterPro" id="IPR000182">
    <property type="entry name" value="GNAT_dom"/>
</dbReference>
<feature type="domain" description="N-acetyltransferase" evidence="5">
    <location>
        <begin position="361"/>
        <end position="510"/>
    </location>
</feature>
<dbReference type="Pfam" id="PF13302">
    <property type="entry name" value="Acetyltransf_3"/>
    <property type="match status" value="1"/>
</dbReference>
<evidence type="ECO:0000313" key="7">
    <source>
        <dbReference type="Proteomes" id="UP000246077"/>
    </source>
</evidence>
<feature type="binding site" evidence="4">
    <location>
        <position position="278"/>
    </location>
    <ligand>
        <name>substrate</name>
    </ligand>
</feature>
<dbReference type="GO" id="GO:0016787">
    <property type="term" value="F:hydrolase activity"/>
    <property type="evidence" value="ECO:0007669"/>
    <property type="project" value="UniProtKB-KW"/>
</dbReference>
<dbReference type="PANTHER" id="PTHR43877">
    <property type="entry name" value="AMINOALKYLPHOSPHONATE N-ACETYLTRANSFERASE-RELATED-RELATED"/>
    <property type="match status" value="1"/>
</dbReference>
<keyword evidence="6" id="KW-0378">Hydrolase</keyword>
<dbReference type="Gene3D" id="3.40.50.11190">
    <property type="match status" value="1"/>
</dbReference>
<dbReference type="Gene3D" id="3.40.630.30">
    <property type="match status" value="1"/>
</dbReference>
<keyword evidence="7" id="KW-1185">Reference proteome</keyword>
<evidence type="ECO:0000256" key="4">
    <source>
        <dbReference type="PIRSR" id="PIRSR620023-2"/>
    </source>
</evidence>
<evidence type="ECO:0000313" key="6">
    <source>
        <dbReference type="EMBL" id="PWR24045.1"/>
    </source>
</evidence>
<dbReference type="Gene3D" id="3.40.50.2000">
    <property type="entry name" value="Glycogen Phosphorylase B"/>
    <property type="match status" value="1"/>
</dbReference>
<dbReference type="PROSITE" id="PS51186">
    <property type="entry name" value="GNAT"/>
    <property type="match status" value="1"/>
</dbReference>
<dbReference type="SUPFAM" id="SSF55729">
    <property type="entry name" value="Acyl-CoA N-acyltransferases (Nat)"/>
    <property type="match status" value="1"/>
</dbReference>
<keyword evidence="2" id="KW-0012">Acyltransferase</keyword>
<protein>
    <submittedName>
        <fullName evidence="6">UDP-2,4-diacetamido-2,4, 6-trideoxy-beta-L-altropyranose hydrolase</fullName>
    </submittedName>
</protein>
<dbReference type="InterPro" id="IPR020023">
    <property type="entry name" value="PseG"/>
</dbReference>
<feature type="active site" description="Proton acceptor" evidence="3">
    <location>
        <position position="17"/>
    </location>
</feature>
<evidence type="ECO:0000256" key="2">
    <source>
        <dbReference type="ARBA" id="ARBA00023315"/>
    </source>
</evidence>
<evidence type="ECO:0000259" key="5">
    <source>
        <dbReference type="PROSITE" id="PS51186"/>
    </source>
</evidence>
<dbReference type="EMBL" id="QGLF01000001">
    <property type="protein sequence ID" value="PWR24045.1"/>
    <property type="molecule type" value="Genomic_DNA"/>
</dbReference>
<organism evidence="6 7">
    <name type="scientific">Zavarzinia compransoris</name>
    <dbReference type="NCBI Taxonomy" id="1264899"/>
    <lineage>
        <taxon>Bacteria</taxon>
        <taxon>Pseudomonadati</taxon>
        <taxon>Pseudomonadota</taxon>
        <taxon>Alphaproteobacteria</taxon>
        <taxon>Rhodospirillales</taxon>
        <taxon>Zavarziniaceae</taxon>
        <taxon>Zavarzinia</taxon>
    </lineage>
</organism>
<evidence type="ECO:0000256" key="1">
    <source>
        <dbReference type="ARBA" id="ARBA00022679"/>
    </source>
</evidence>
<dbReference type="PANTHER" id="PTHR43877:SF1">
    <property type="entry name" value="ACETYLTRANSFERASE"/>
    <property type="match status" value="1"/>
</dbReference>